<sequence length="43" mass="4860">MMLWKFLVAIVDSDVENRPNVVTAIANRSCAPRVKPIAHFAYD</sequence>
<dbReference type="EMBL" id="BA000038">
    <property type="protein sequence ID" value="BAC96510.1"/>
    <property type="molecule type" value="Genomic_DNA"/>
</dbReference>
<evidence type="ECO:0000313" key="1">
    <source>
        <dbReference type="EMBL" id="BAC96510.1"/>
    </source>
</evidence>
<reference evidence="1 2" key="1">
    <citation type="journal article" date="2003" name="Genome Res.">
        <title>Comparative genome analysis of Vibrio vulnificus, a marine pathogen.</title>
        <authorList>
            <person name="Chen C.Y."/>
            <person name="Wu K.M."/>
            <person name="Chang Y.C."/>
            <person name="Chang C.H."/>
            <person name="Tsai H.C."/>
            <person name="Liao T.L."/>
            <person name="Liu Y.M."/>
            <person name="Chen H.J."/>
            <person name="Shen A.B."/>
            <person name="Li J.C."/>
            <person name="Su T.L."/>
            <person name="Shao C.P."/>
            <person name="Lee C.T."/>
            <person name="Hor L.I."/>
            <person name="Tsai S.F."/>
        </authorList>
    </citation>
    <scope>NUCLEOTIDE SEQUENCE [LARGE SCALE GENOMIC DNA]</scope>
    <source>
        <strain evidence="1 2">YJ016</strain>
    </source>
</reference>
<gene>
    <name evidence="1" type="ordered locus">VVA0484</name>
</gene>
<dbReference type="KEGG" id="vvy:VVA0484"/>
<dbReference type="AlphaFoldDB" id="Q7MF36"/>
<evidence type="ECO:0000313" key="2">
    <source>
        <dbReference type="Proteomes" id="UP000002675"/>
    </source>
</evidence>
<protein>
    <submittedName>
        <fullName evidence="1">Uncharacterized protein</fullName>
    </submittedName>
</protein>
<dbReference type="HOGENOM" id="CLU_3241412_0_0_6"/>
<dbReference type="Proteomes" id="UP000002675">
    <property type="component" value="Chromosome II"/>
</dbReference>
<organism evidence="1 2">
    <name type="scientific">Vibrio vulnificus (strain YJ016)</name>
    <dbReference type="NCBI Taxonomy" id="196600"/>
    <lineage>
        <taxon>Bacteria</taxon>
        <taxon>Pseudomonadati</taxon>
        <taxon>Pseudomonadota</taxon>
        <taxon>Gammaproteobacteria</taxon>
        <taxon>Vibrionales</taxon>
        <taxon>Vibrionaceae</taxon>
        <taxon>Vibrio</taxon>
    </lineage>
</organism>
<name>Q7MF36_VIBVY</name>
<accession>Q7MF36</accession>
<proteinExistence type="predicted"/>